<dbReference type="Pfam" id="PF02852">
    <property type="entry name" value="Pyr_redox_dim"/>
    <property type="match status" value="1"/>
</dbReference>
<evidence type="ECO:0000256" key="6">
    <source>
        <dbReference type="PIRSR" id="PIRSR000350-4"/>
    </source>
</evidence>
<dbReference type="PANTHER" id="PTHR22912">
    <property type="entry name" value="DISULFIDE OXIDOREDUCTASE"/>
    <property type="match status" value="1"/>
</dbReference>
<keyword evidence="3 5" id="KW-0274">FAD</keyword>
<evidence type="ECO:0000259" key="7">
    <source>
        <dbReference type="Pfam" id="PF02852"/>
    </source>
</evidence>
<name>F8A1I0_CELGA</name>
<evidence type="ECO:0000256" key="2">
    <source>
        <dbReference type="ARBA" id="ARBA00022630"/>
    </source>
</evidence>
<gene>
    <name evidence="9" type="ordered locus">Celgi_2365</name>
</gene>
<feature type="disulfide bond" description="Redox-active" evidence="6">
    <location>
        <begin position="46"/>
        <end position="51"/>
    </location>
</feature>
<dbReference type="Gene3D" id="3.30.390.30">
    <property type="match status" value="1"/>
</dbReference>
<dbReference type="RefSeq" id="WP_013884382.1">
    <property type="nucleotide sequence ID" value="NC_015671.1"/>
</dbReference>
<evidence type="ECO:0000259" key="8">
    <source>
        <dbReference type="Pfam" id="PF07992"/>
    </source>
</evidence>
<feature type="domain" description="FAD/NAD(P)-binding" evidence="8">
    <location>
        <begin position="9"/>
        <end position="321"/>
    </location>
</feature>
<comment type="similarity">
    <text evidence="1">Belongs to the class-I pyridine nucleotide-disulfide oxidoreductase family.</text>
</comment>
<dbReference type="Pfam" id="PF07992">
    <property type="entry name" value="Pyr_redox_2"/>
    <property type="match status" value="1"/>
</dbReference>
<evidence type="ECO:0000256" key="4">
    <source>
        <dbReference type="ARBA" id="ARBA00023027"/>
    </source>
</evidence>
<dbReference type="GO" id="GO:0050660">
    <property type="term" value="F:flavin adenine dinucleotide binding"/>
    <property type="evidence" value="ECO:0007669"/>
    <property type="project" value="TreeGrafter"/>
</dbReference>
<dbReference type="Gene3D" id="3.50.50.60">
    <property type="entry name" value="FAD/NAD(P)-binding domain"/>
    <property type="match status" value="2"/>
</dbReference>
<dbReference type="PRINTS" id="PR00411">
    <property type="entry name" value="PNDRDTASEI"/>
</dbReference>
<dbReference type="OrthoDB" id="9800167at2"/>
<feature type="binding site" evidence="5">
    <location>
        <begin position="145"/>
        <end position="147"/>
    </location>
    <ligand>
        <name>FAD</name>
        <dbReference type="ChEBI" id="CHEBI:57692"/>
    </ligand>
</feature>
<feature type="binding site" evidence="5">
    <location>
        <position position="55"/>
    </location>
    <ligand>
        <name>FAD</name>
        <dbReference type="ChEBI" id="CHEBI:57692"/>
    </ligand>
</feature>
<feature type="domain" description="Pyridine nucleotide-disulphide oxidoreductase dimerisation" evidence="7">
    <location>
        <begin position="365"/>
        <end position="472"/>
    </location>
</feature>
<dbReference type="GO" id="GO:0004148">
    <property type="term" value="F:dihydrolipoyl dehydrogenase (NADH) activity"/>
    <property type="evidence" value="ECO:0007669"/>
    <property type="project" value="TreeGrafter"/>
</dbReference>
<feature type="binding site" evidence="5">
    <location>
        <position position="269"/>
    </location>
    <ligand>
        <name>NAD(+)</name>
        <dbReference type="ChEBI" id="CHEBI:57540"/>
    </ligand>
</feature>
<reference evidence="10" key="1">
    <citation type="submission" date="2011-04" db="EMBL/GenBank/DDBJ databases">
        <title>Complete sequence of Cellvibrio gilvus ATCC 13127.</title>
        <authorList>
            <person name="Lucas S."/>
            <person name="Han J."/>
            <person name="Lapidus A."/>
            <person name="Cheng J.-F."/>
            <person name="Goodwin L."/>
            <person name="Pitluck S."/>
            <person name="Peters L."/>
            <person name="Munk A."/>
            <person name="Detter J.C."/>
            <person name="Han C."/>
            <person name="Tapia R."/>
            <person name="Land M."/>
            <person name="Hauser L."/>
            <person name="Kyrpides N."/>
            <person name="Ivanova N."/>
            <person name="Ovchinnikova G."/>
            <person name="Pagani I."/>
            <person name="Mead D."/>
            <person name="Brumm P."/>
            <person name="Woyke T."/>
        </authorList>
    </citation>
    <scope>NUCLEOTIDE SEQUENCE [LARGE SCALE GENOMIC DNA]</scope>
    <source>
        <strain evidence="10">ATCC 13127 / NRRL B-14078</strain>
    </source>
</reference>
<dbReference type="SUPFAM" id="SSF55424">
    <property type="entry name" value="FAD/NAD-linked reductases, dimerisation (C-terminal) domain"/>
    <property type="match status" value="1"/>
</dbReference>
<dbReference type="GO" id="GO:0006103">
    <property type="term" value="P:2-oxoglutarate metabolic process"/>
    <property type="evidence" value="ECO:0007669"/>
    <property type="project" value="TreeGrafter"/>
</dbReference>
<keyword evidence="5" id="KW-0547">Nucleotide-binding</keyword>
<proteinExistence type="inferred from homology"/>
<keyword evidence="4 5" id="KW-0520">NAD</keyword>
<dbReference type="Proteomes" id="UP000000485">
    <property type="component" value="Chromosome"/>
</dbReference>
<keyword evidence="10" id="KW-1185">Reference proteome</keyword>
<dbReference type="KEGG" id="cga:Celgi_2365"/>
<organism evidence="9 10">
    <name type="scientific">Cellulomonas gilvus (strain ATCC 13127 / NRRL B-14078)</name>
    <name type="common">Cellvibrio gilvus</name>
    <dbReference type="NCBI Taxonomy" id="593907"/>
    <lineage>
        <taxon>Bacteria</taxon>
        <taxon>Bacillati</taxon>
        <taxon>Actinomycetota</taxon>
        <taxon>Actinomycetes</taxon>
        <taxon>Micrococcales</taxon>
        <taxon>Cellulomonadaceae</taxon>
        <taxon>Cellulomonas</taxon>
    </lineage>
</organism>
<dbReference type="PRINTS" id="PR00368">
    <property type="entry name" value="FADPNR"/>
</dbReference>
<dbReference type="InterPro" id="IPR036188">
    <property type="entry name" value="FAD/NAD-bd_sf"/>
</dbReference>
<dbReference type="EMBL" id="CP002665">
    <property type="protein sequence ID" value="AEI12864.1"/>
    <property type="molecule type" value="Genomic_DNA"/>
</dbReference>
<accession>F8A1I0</accession>
<feature type="binding site" evidence="5">
    <location>
        <begin position="182"/>
        <end position="189"/>
    </location>
    <ligand>
        <name>NAD(+)</name>
        <dbReference type="ChEBI" id="CHEBI:57540"/>
    </ligand>
</feature>
<dbReference type="InterPro" id="IPR023753">
    <property type="entry name" value="FAD/NAD-binding_dom"/>
</dbReference>
<dbReference type="eggNOG" id="COG1249">
    <property type="taxonomic scope" value="Bacteria"/>
</dbReference>
<dbReference type="PANTHER" id="PTHR22912:SF151">
    <property type="entry name" value="DIHYDROLIPOYL DEHYDROGENASE, MITOCHONDRIAL"/>
    <property type="match status" value="1"/>
</dbReference>
<dbReference type="InterPro" id="IPR004099">
    <property type="entry name" value="Pyr_nucl-diS_OxRdtase_dimer"/>
</dbReference>
<evidence type="ECO:0000313" key="9">
    <source>
        <dbReference type="EMBL" id="AEI12864.1"/>
    </source>
</evidence>
<sequence>MAGTQEHTFDVVVVGGGAVGENAADRAARTGLSVAIVEGALVGGECSYWACMPSKVLLRAGAARDAARRTPGVADPGAPDVAAVLARRDEITHHWDDSGQEEWVRGAGIALVRGQARFLGPRELAVRSDAGTVLVHARHAVILATGSGATIPPVDGLRGAAPWTSRDATSATHVPGRLAILGGGVVGVEMACAYADLGAHVTLLVRGPRLLADAEPFAGEAVADALVARAVDVRFGTEAIAVTRDDDGVHLRVTQGPDVHADEVLVATGRHPRTTDLGLETIGLEPGRPVEVDDAMQVNGVAGGWLFAAGDVTGRTGTTHQGKYDARVVGDVVAARFGGDEAARTAEAAAGPWSRYRATADHAAVPQVVFTQPEVAWVGLTERAARDAGLDVRVVSYDLADLAGASVVSPEYAGRAALVLDAGRDDRVVGATFVGPDAAEMLHAATIAVVGEVPLSRLWHAVPSYPTVSEVWLRFGEAAGL</sequence>
<dbReference type="InterPro" id="IPR016156">
    <property type="entry name" value="FAD/NAD-linked_Rdtase_dimer_sf"/>
</dbReference>
<protein>
    <submittedName>
        <fullName evidence="9">Pyridine nucleotide-disulfide oxidoreductase dimerization region</fullName>
    </submittedName>
</protein>
<evidence type="ECO:0000256" key="5">
    <source>
        <dbReference type="PIRSR" id="PIRSR000350-3"/>
    </source>
</evidence>
<feature type="binding site" evidence="5">
    <location>
        <position position="311"/>
    </location>
    <ligand>
        <name>FAD</name>
        <dbReference type="ChEBI" id="CHEBI:57692"/>
    </ligand>
</feature>
<dbReference type="InterPro" id="IPR001100">
    <property type="entry name" value="Pyr_nuc-diS_OxRdtase"/>
</dbReference>
<dbReference type="PIRSF" id="PIRSF000350">
    <property type="entry name" value="Mercury_reductase_MerA"/>
    <property type="match status" value="1"/>
</dbReference>
<evidence type="ECO:0000256" key="1">
    <source>
        <dbReference type="ARBA" id="ARBA00007532"/>
    </source>
</evidence>
<dbReference type="HOGENOM" id="CLU_016755_1_3_11"/>
<evidence type="ECO:0000313" key="10">
    <source>
        <dbReference type="Proteomes" id="UP000000485"/>
    </source>
</evidence>
<dbReference type="SUPFAM" id="SSF51905">
    <property type="entry name" value="FAD/NAD(P)-binding domain"/>
    <property type="match status" value="1"/>
</dbReference>
<comment type="cofactor">
    <cofactor evidence="5">
        <name>FAD</name>
        <dbReference type="ChEBI" id="CHEBI:57692"/>
    </cofactor>
    <text evidence="5">Binds 1 FAD per subunit.</text>
</comment>
<dbReference type="STRING" id="593907.Celgi_2365"/>
<dbReference type="InterPro" id="IPR050151">
    <property type="entry name" value="Class-I_Pyr_Nuc-Dis_Oxidored"/>
</dbReference>
<evidence type="ECO:0000256" key="3">
    <source>
        <dbReference type="ARBA" id="ARBA00022827"/>
    </source>
</evidence>
<dbReference type="AlphaFoldDB" id="F8A1I0"/>
<keyword evidence="2" id="KW-0285">Flavoprotein</keyword>